<dbReference type="EMBL" id="MVBK01000002">
    <property type="protein sequence ID" value="OOG28768.1"/>
    <property type="molecule type" value="Genomic_DNA"/>
</dbReference>
<gene>
    <name evidence="1" type="ORF">B1C78_00660</name>
</gene>
<evidence type="ECO:0000313" key="1">
    <source>
        <dbReference type="EMBL" id="OOG28768.1"/>
    </source>
</evidence>
<organism evidence="1 2">
    <name type="scientific">Thioalkalivibrio denitrificans</name>
    <dbReference type="NCBI Taxonomy" id="108003"/>
    <lineage>
        <taxon>Bacteria</taxon>
        <taxon>Pseudomonadati</taxon>
        <taxon>Pseudomonadota</taxon>
        <taxon>Gammaproteobacteria</taxon>
        <taxon>Chromatiales</taxon>
        <taxon>Ectothiorhodospiraceae</taxon>
        <taxon>Thioalkalivibrio</taxon>
    </lineage>
</organism>
<protein>
    <recommendedName>
        <fullName evidence="3">TIGR04255 family protein</fullName>
    </recommendedName>
</protein>
<proteinExistence type="predicted"/>
<accession>A0A1V3NV71</accession>
<evidence type="ECO:0008006" key="3">
    <source>
        <dbReference type="Google" id="ProtNLM"/>
    </source>
</evidence>
<dbReference type="NCBIfam" id="TIGR04255">
    <property type="entry name" value="sporadTIGR04255"/>
    <property type="match status" value="1"/>
</dbReference>
<sequence length="261" mass="30057">MSFPKSERVIYRRNPLIEVICQLRFSPILRINAELPAVFQELLRRDYPILREQHAKVEGMPLPPEVDRVVSFLAKDAGTVYEFVSEDAVWRVSLAKDFVALTTTNYERWEAFQSRISNVLDVLKETYNPPFFTRIGLRYQDAIARSELGLENCAWPELLRSEVCGELQSQDVAANILGTKRQVLFKLDKSGGRVRLAHGLSTNERTKEVGYLIDADFYTEQRTEVKDVLGILGSYNRQAGNLFRWCISDRLHHAMEPYTPD</sequence>
<dbReference type="AlphaFoldDB" id="A0A1V3NV71"/>
<evidence type="ECO:0000313" key="2">
    <source>
        <dbReference type="Proteomes" id="UP000189462"/>
    </source>
</evidence>
<dbReference type="Proteomes" id="UP000189462">
    <property type="component" value="Unassembled WGS sequence"/>
</dbReference>
<reference evidence="1 2" key="1">
    <citation type="submission" date="2017-02" db="EMBL/GenBank/DDBJ databases">
        <title>Genomic diversity within the haloalkaliphilic genus Thioalkalivibrio.</title>
        <authorList>
            <person name="Ahn A.-C."/>
            <person name="Meier-Kolthoff J."/>
            <person name="Overmars L."/>
            <person name="Richter M."/>
            <person name="Woyke T."/>
            <person name="Sorokin D.Y."/>
            <person name="Muyzer G."/>
        </authorList>
    </citation>
    <scope>NUCLEOTIDE SEQUENCE [LARGE SCALE GENOMIC DNA]</scope>
    <source>
        <strain evidence="1 2">ALJD</strain>
    </source>
</reference>
<dbReference type="InterPro" id="IPR026349">
    <property type="entry name" value="CHP04255"/>
</dbReference>
<name>A0A1V3NV71_9GAMM</name>
<keyword evidence="2" id="KW-1185">Reference proteome</keyword>
<comment type="caution">
    <text evidence="1">The sequence shown here is derived from an EMBL/GenBank/DDBJ whole genome shotgun (WGS) entry which is preliminary data.</text>
</comment>